<accession>A0A445FK01</accession>
<comment type="caution">
    <text evidence="4">The sequence shown here is derived from an EMBL/GenBank/DDBJ whole genome shotgun (WGS) entry which is preliminary data.</text>
</comment>
<dbReference type="PANTHER" id="PTHR34210">
    <property type="entry name" value="OS01G0252900 PROTEIN"/>
    <property type="match status" value="1"/>
</dbReference>
<evidence type="ECO:0000313" key="4">
    <source>
        <dbReference type="EMBL" id="RZB49123.1"/>
    </source>
</evidence>
<name>A0A445FK01_GLYSO</name>
<gene>
    <name evidence="4" type="ORF">D0Y65_052214</name>
</gene>
<dbReference type="AlphaFoldDB" id="A0A445FK01"/>
<sequence length="334" mass="38032">MANRPDPDIDDDFRELYKEYTGPLGTATTNMQERAKSNKRSNAGSDEEEEARDPNAVPTDFTSREAKVWEAKSKATERNWKKRKEEEMICKLCGESGHFTQGCPSTLGANRKSQDFFERIPARDKNVRALFTEKVLSKIEKDVGCKIKMDEKFIIVSGKDRLILAKGVDAVHKIREEGDQRGSSSSQMTQSRSPERSPVSARFQRSEPQRSHSGPRNTSQFQQRFGRQERAVEDRIRDDVQKFSRGSPQGRDSIGYVYSILRKPQELMEIVELEVVQASQDLQGMPLIQETHIIHLMIVIKTWVLIGMKDGILIEENLVSSLVISLITTPPHRL</sequence>
<dbReference type="InterPro" id="IPR036875">
    <property type="entry name" value="Znf_CCHC_sf"/>
</dbReference>
<protein>
    <recommendedName>
        <fullName evidence="3">CCHC-type domain-containing protein</fullName>
    </recommendedName>
</protein>
<evidence type="ECO:0000256" key="1">
    <source>
        <dbReference type="PROSITE-ProRule" id="PRU00047"/>
    </source>
</evidence>
<proteinExistence type="predicted"/>
<dbReference type="InterPro" id="IPR001878">
    <property type="entry name" value="Znf_CCHC"/>
</dbReference>
<evidence type="ECO:0000256" key="2">
    <source>
        <dbReference type="SAM" id="MobiDB-lite"/>
    </source>
</evidence>
<organism evidence="4 5">
    <name type="scientific">Glycine soja</name>
    <name type="common">Wild soybean</name>
    <dbReference type="NCBI Taxonomy" id="3848"/>
    <lineage>
        <taxon>Eukaryota</taxon>
        <taxon>Viridiplantae</taxon>
        <taxon>Streptophyta</taxon>
        <taxon>Embryophyta</taxon>
        <taxon>Tracheophyta</taxon>
        <taxon>Spermatophyta</taxon>
        <taxon>Magnoliopsida</taxon>
        <taxon>eudicotyledons</taxon>
        <taxon>Gunneridae</taxon>
        <taxon>Pentapetalae</taxon>
        <taxon>rosids</taxon>
        <taxon>fabids</taxon>
        <taxon>Fabales</taxon>
        <taxon>Fabaceae</taxon>
        <taxon>Papilionoideae</taxon>
        <taxon>50 kb inversion clade</taxon>
        <taxon>NPAAA clade</taxon>
        <taxon>indigoferoid/millettioid clade</taxon>
        <taxon>Phaseoleae</taxon>
        <taxon>Glycine</taxon>
        <taxon>Glycine subgen. Soja</taxon>
    </lineage>
</organism>
<keyword evidence="5" id="KW-1185">Reference proteome</keyword>
<feature type="compositionally biased region" description="Low complexity" evidence="2">
    <location>
        <begin position="181"/>
        <end position="192"/>
    </location>
</feature>
<feature type="region of interest" description="Disordered" evidence="2">
    <location>
        <begin position="1"/>
        <end position="65"/>
    </location>
</feature>
<keyword evidence="1" id="KW-0479">Metal-binding</keyword>
<feature type="compositionally biased region" description="Polar residues" evidence="2">
    <location>
        <begin position="211"/>
        <end position="225"/>
    </location>
</feature>
<feature type="compositionally biased region" description="Basic and acidic residues" evidence="2">
    <location>
        <begin position="226"/>
        <end position="242"/>
    </location>
</feature>
<dbReference type="Proteomes" id="UP000289340">
    <property type="component" value="Chromosome 19"/>
</dbReference>
<dbReference type="GO" id="GO:0008270">
    <property type="term" value="F:zinc ion binding"/>
    <property type="evidence" value="ECO:0007669"/>
    <property type="project" value="UniProtKB-KW"/>
</dbReference>
<evidence type="ECO:0000259" key="3">
    <source>
        <dbReference type="PROSITE" id="PS50158"/>
    </source>
</evidence>
<feature type="region of interest" description="Disordered" evidence="2">
    <location>
        <begin position="175"/>
        <end position="247"/>
    </location>
</feature>
<feature type="domain" description="CCHC-type" evidence="3">
    <location>
        <begin position="90"/>
        <end position="105"/>
    </location>
</feature>
<dbReference type="EMBL" id="QZWG01000019">
    <property type="protein sequence ID" value="RZB49123.1"/>
    <property type="molecule type" value="Genomic_DNA"/>
</dbReference>
<evidence type="ECO:0000313" key="5">
    <source>
        <dbReference type="Proteomes" id="UP000289340"/>
    </source>
</evidence>
<reference evidence="4 5" key="1">
    <citation type="submission" date="2018-09" db="EMBL/GenBank/DDBJ databases">
        <title>A high-quality reference genome of wild soybean provides a powerful tool to mine soybean genomes.</title>
        <authorList>
            <person name="Xie M."/>
            <person name="Chung C.Y.L."/>
            <person name="Li M.-W."/>
            <person name="Wong F.-L."/>
            <person name="Chan T.-F."/>
            <person name="Lam H.-M."/>
        </authorList>
    </citation>
    <scope>NUCLEOTIDE SEQUENCE [LARGE SCALE GENOMIC DNA]</scope>
    <source>
        <strain evidence="5">cv. W05</strain>
        <tissue evidence="4">Hypocotyl of etiolated seedlings</tissue>
    </source>
</reference>
<dbReference type="PROSITE" id="PS50158">
    <property type="entry name" value="ZF_CCHC"/>
    <property type="match status" value="1"/>
</dbReference>
<dbReference type="GO" id="GO:0003676">
    <property type="term" value="F:nucleic acid binding"/>
    <property type="evidence" value="ECO:0007669"/>
    <property type="project" value="InterPro"/>
</dbReference>
<keyword evidence="1" id="KW-0863">Zinc-finger</keyword>
<dbReference type="PANTHER" id="PTHR34210:SF3">
    <property type="entry name" value="CCHC-TYPE DOMAIN-CONTAINING PROTEIN"/>
    <property type="match status" value="1"/>
</dbReference>
<keyword evidence="1" id="KW-0862">Zinc</keyword>
<dbReference type="SUPFAM" id="SSF57756">
    <property type="entry name" value="Retrovirus zinc finger-like domains"/>
    <property type="match status" value="1"/>
</dbReference>